<name>A0AAW2ITQ7_9LAMI</name>
<organism evidence="2">
    <name type="scientific">Sesamum angustifolium</name>
    <dbReference type="NCBI Taxonomy" id="2727405"/>
    <lineage>
        <taxon>Eukaryota</taxon>
        <taxon>Viridiplantae</taxon>
        <taxon>Streptophyta</taxon>
        <taxon>Embryophyta</taxon>
        <taxon>Tracheophyta</taxon>
        <taxon>Spermatophyta</taxon>
        <taxon>Magnoliopsida</taxon>
        <taxon>eudicotyledons</taxon>
        <taxon>Gunneridae</taxon>
        <taxon>Pentapetalae</taxon>
        <taxon>asterids</taxon>
        <taxon>lamiids</taxon>
        <taxon>Lamiales</taxon>
        <taxon>Pedaliaceae</taxon>
        <taxon>Sesamum</taxon>
    </lineage>
</organism>
<comment type="caution">
    <text evidence="2">The sequence shown here is derived from an EMBL/GenBank/DDBJ whole genome shotgun (WGS) entry which is preliminary data.</text>
</comment>
<evidence type="ECO:0000313" key="2">
    <source>
        <dbReference type="EMBL" id="KAL0284718.1"/>
    </source>
</evidence>
<dbReference type="InterPro" id="IPR025452">
    <property type="entry name" value="DUF4218"/>
</dbReference>
<sequence length="222" mass="25553">MPKAICTLSKERKRRVCKWICDLKFPDGYASNLACCADMMQLQMHGMNSHDCYVFMQNLIPIAFHEILPQHVWSVLTEVSLLFQIICSTMMDVHKLRELENNVVIILCNLEKIFLPVFFDSMEDLIVLMLYEARVGANTIQVDVPIERFLGELKKKVRKKHTSKHPLSRHTLLKKSAHLCYSILSRTCNPNEAYLIEIMSSRAAMTESRCLFSTTMAELAVP</sequence>
<accession>A0AAW2ITQ7</accession>
<dbReference type="Pfam" id="PF13960">
    <property type="entry name" value="DUF4218"/>
    <property type="match status" value="1"/>
</dbReference>
<feature type="domain" description="DUF4218" evidence="1">
    <location>
        <begin position="86"/>
        <end position="185"/>
    </location>
</feature>
<evidence type="ECO:0000259" key="1">
    <source>
        <dbReference type="Pfam" id="PF13960"/>
    </source>
</evidence>
<gene>
    <name evidence="2" type="ORF">Sangu_2812000</name>
</gene>
<reference evidence="2" key="1">
    <citation type="submission" date="2020-06" db="EMBL/GenBank/DDBJ databases">
        <authorList>
            <person name="Li T."/>
            <person name="Hu X."/>
            <person name="Zhang T."/>
            <person name="Song X."/>
            <person name="Zhang H."/>
            <person name="Dai N."/>
            <person name="Sheng W."/>
            <person name="Hou X."/>
            <person name="Wei L."/>
        </authorList>
    </citation>
    <scope>NUCLEOTIDE SEQUENCE</scope>
    <source>
        <strain evidence="2">G01</strain>
        <tissue evidence="2">Leaf</tissue>
    </source>
</reference>
<reference evidence="2" key="2">
    <citation type="journal article" date="2024" name="Plant">
        <title>Genomic evolution and insights into agronomic trait innovations of Sesamum species.</title>
        <authorList>
            <person name="Miao H."/>
            <person name="Wang L."/>
            <person name="Qu L."/>
            <person name="Liu H."/>
            <person name="Sun Y."/>
            <person name="Le M."/>
            <person name="Wang Q."/>
            <person name="Wei S."/>
            <person name="Zheng Y."/>
            <person name="Lin W."/>
            <person name="Duan Y."/>
            <person name="Cao H."/>
            <person name="Xiong S."/>
            <person name="Wang X."/>
            <person name="Wei L."/>
            <person name="Li C."/>
            <person name="Ma Q."/>
            <person name="Ju M."/>
            <person name="Zhao R."/>
            <person name="Li G."/>
            <person name="Mu C."/>
            <person name="Tian Q."/>
            <person name="Mei H."/>
            <person name="Zhang T."/>
            <person name="Gao T."/>
            <person name="Zhang H."/>
        </authorList>
    </citation>
    <scope>NUCLEOTIDE SEQUENCE</scope>
    <source>
        <strain evidence="2">G01</strain>
    </source>
</reference>
<protein>
    <recommendedName>
        <fullName evidence="1">DUF4218 domain-containing protein</fullName>
    </recommendedName>
</protein>
<proteinExistence type="predicted"/>
<dbReference type="PANTHER" id="PTHR48258:SF4">
    <property type="entry name" value="DUF4216 DOMAIN-CONTAINING PROTEIN"/>
    <property type="match status" value="1"/>
</dbReference>
<dbReference type="PANTHER" id="PTHR48258">
    <property type="entry name" value="DUF4218 DOMAIN-CONTAINING PROTEIN-RELATED"/>
    <property type="match status" value="1"/>
</dbReference>
<dbReference type="AlphaFoldDB" id="A0AAW2ITQ7"/>
<dbReference type="EMBL" id="JACGWK010001635">
    <property type="protein sequence ID" value="KAL0284718.1"/>
    <property type="molecule type" value="Genomic_DNA"/>
</dbReference>